<comment type="caution">
    <text evidence="1">The sequence shown here is derived from an EMBL/GenBank/DDBJ whole genome shotgun (WGS) entry which is preliminary data.</text>
</comment>
<dbReference type="AlphaFoldDB" id="A0A098THJ7"/>
<sequence>MYVVEKTLAKIEGWGKPCIDAFSKGQTIHTDLRSKYLAAVFFATLLMRNPHILEVQENGFSDLRNSDNSYFKSTVSDSADDEDKKDLGEVSDWFSKLDQEEKHIVFVRSIIDTATPLAQDLMQKKWCLLRSADGYFVTSDNPVVVFHPKTSPYGICTTGVHIHIAITPKILLLLGCEVSLNENQVYDVPQKFVEHMNCLTISKAERFIISPFVFDELQSLIQEVKQEI</sequence>
<accession>A0A098THJ7</accession>
<dbReference type="EMBL" id="JJML01000069">
    <property type="protein sequence ID" value="KGF71506.1"/>
    <property type="molecule type" value="Genomic_DNA"/>
</dbReference>
<dbReference type="Proteomes" id="UP000030170">
    <property type="component" value="Unassembled WGS sequence"/>
</dbReference>
<keyword evidence="2" id="KW-1185">Reference proteome</keyword>
<name>A0A098THJ7_9CYAN</name>
<reference evidence="1 2" key="1">
    <citation type="journal article" date="2014" name="Mol. Ecol.">
        <title>Evolution of Synechococcus.</title>
        <authorList>
            <person name="Dvorak P."/>
            <person name="Casamatta D."/>
            <person name="Hasler P."/>
            <person name="Poulickova A."/>
            <person name="Ondrej V."/>
            <person name="Sanges R."/>
        </authorList>
    </citation>
    <scope>NUCLEOTIDE SEQUENCE [LARGE SCALE GENOMIC DNA]</scope>
    <source>
        <strain evidence="1 2">CAUP A 1101</strain>
    </source>
</reference>
<evidence type="ECO:0008006" key="3">
    <source>
        <dbReference type="Google" id="ProtNLM"/>
    </source>
</evidence>
<organism evidence="1 2">
    <name type="scientific">Neosynechococcus sphagnicola sy1</name>
    <dbReference type="NCBI Taxonomy" id="1497020"/>
    <lineage>
        <taxon>Bacteria</taxon>
        <taxon>Bacillati</taxon>
        <taxon>Cyanobacteriota</taxon>
        <taxon>Cyanophyceae</taxon>
        <taxon>Neosynechococcales</taxon>
        <taxon>Neosynechococcaceae</taxon>
        <taxon>Neosynechococcus</taxon>
    </lineage>
</organism>
<evidence type="ECO:0000313" key="2">
    <source>
        <dbReference type="Proteomes" id="UP000030170"/>
    </source>
</evidence>
<proteinExistence type="predicted"/>
<dbReference type="InterPro" id="IPR025332">
    <property type="entry name" value="DUF4238"/>
</dbReference>
<protein>
    <recommendedName>
        <fullName evidence="3">DUF4238 domain-containing protein</fullName>
    </recommendedName>
</protein>
<evidence type="ECO:0000313" key="1">
    <source>
        <dbReference type="EMBL" id="KGF71506.1"/>
    </source>
</evidence>
<gene>
    <name evidence="1" type="ORF">DO97_18090</name>
</gene>
<dbReference type="Pfam" id="PF14022">
    <property type="entry name" value="DUF4238"/>
    <property type="match status" value="1"/>
</dbReference>